<evidence type="ECO:0000259" key="1">
    <source>
        <dbReference type="Pfam" id="PF00557"/>
    </source>
</evidence>
<dbReference type="OrthoDB" id="2818246at2759"/>
<dbReference type="InterPro" id="IPR050659">
    <property type="entry name" value="Peptidase_M24B"/>
</dbReference>
<dbReference type="EMBL" id="KN847496">
    <property type="protein sequence ID" value="KIW14133.1"/>
    <property type="molecule type" value="Genomic_DNA"/>
</dbReference>
<gene>
    <name evidence="2" type="ORF">PV08_06914</name>
</gene>
<dbReference type="PANTHER" id="PTHR46112">
    <property type="entry name" value="AMINOPEPTIDASE"/>
    <property type="match status" value="1"/>
</dbReference>
<keyword evidence="3" id="KW-1185">Reference proteome</keyword>
<sequence length="234" mass="26787">MATDMSTLTEQQRANHLMQAQEMALQLFHEIERDLIRPGISEKTLSNEIHELGSRRHNVRTHWHKRVVRSGPNTLMPYAENPPDRIIQPDDILFVDLGPVFEAWEADFGRTFVLGDDPVKKKLRDSLDPVWNTVKARYHDNPEMTGGQLYEIACNEARNAGWEFGGQIAGHLVGSFPHERIPNDKIALYITEGNGESMSKTDAKGNKRHWILEVHLVDREREIGAFMEQLLTVD</sequence>
<dbReference type="SUPFAM" id="SSF55920">
    <property type="entry name" value="Creatinase/aminopeptidase"/>
    <property type="match status" value="1"/>
</dbReference>
<dbReference type="Pfam" id="PF00557">
    <property type="entry name" value="Peptidase_M24"/>
    <property type="match status" value="1"/>
</dbReference>
<dbReference type="CDD" id="cd01066">
    <property type="entry name" value="APP_MetAP"/>
    <property type="match status" value="1"/>
</dbReference>
<dbReference type="RefSeq" id="XP_016234349.1">
    <property type="nucleotide sequence ID" value="XM_016381247.1"/>
</dbReference>
<organism evidence="2 3">
    <name type="scientific">Exophiala spinifera</name>
    <dbReference type="NCBI Taxonomy" id="91928"/>
    <lineage>
        <taxon>Eukaryota</taxon>
        <taxon>Fungi</taxon>
        <taxon>Dikarya</taxon>
        <taxon>Ascomycota</taxon>
        <taxon>Pezizomycotina</taxon>
        <taxon>Eurotiomycetes</taxon>
        <taxon>Chaetothyriomycetidae</taxon>
        <taxon>Chaetothyriales</taxon>
        <taxon>Herpotrichiellaceae</taxon>
        <taxon>Exophiala</taxon>
    </lineage>
</organism>
<proteinExistence type="predicted"/>
<dbReference type="InterPro" id="IPR036005">
    <property type="entry name" value="Creatinase/aminopeptidase-like"/>
</dbReference>
<reference evidence="2 3" key="1">
    <citation type="submission" date="2015-01" db="EMBL/GenBank/DDBJ databases">
        <title>The Genome Sequence of Exophiala spinifera CBS89968.</title>
        <authorList>
            <consortium name="The Broad Institute Genomics Platform"/>
            <person name="Cuomo C."/>
            <person name="de Hoog S."/>
            <person name="Gorbushina A."/>
            <person name="Stielow B."/>
            <person name="Teixiera M."/>
            <person name="Abouelleil A."/>
            <person name="Chapman S.B."/>
            <person name="Priest M."/>
            <person name="Young S.K."/>
            <person name="Wortman J."/>
            <person name="Nusbaum C."/>
            <person name="Birren B."/>
        </authorList>
    </citation>
    <scope>NUCLEOTIDE SEQUENCE [LARGE SCALE GENOMIC DNA]</scope>
    <source>
        <strain evidence="2 3">CBS 89968</strain>
    </source>
</reference>
<protein>
    <recommendedName>
        <fullName evidence="1">Peptidase M24 domain-containing protein</fullName>
    </recommendedName>
</protein>
<dbReference type="AlphaFoldDB" id="A0A0D2B5F4"/>
<feature type="domain" description="Peptidase M24" evidence="1">
    <location>
        <begin position="17"/>
        <end position="183"/>
    </location>
</feature>
<dbReference type="InterPro" id="IPR000994">
    <property type="entry name" value="Pept_M24"/>
</dbReference>
<dbReference type="VEuPathDB" id="FungiDB:PV08_06914"/>
<evidence type="ECO:0000313" key="3">
    <source>
        <dbReference type="Proteomes" id="UP000053328"/>
    </source>
</evidence>
<dbReference type="PANTHER" id="PTHR46112:SF8">
    <property type="entry name" value="CYTOPLASMIC PEPTIDASE PEPQ-RELATED"/>
    <property type="match status" value="1"/>
</dbReference>
<dbReference type="GeneID" id="27333997"/>
<name>A0A0D2B5F4_9EURO</name>
<dbReference type="Proteomes" id="UP000053328">
    <property type="component" value="Unassembled WGS sequence"/>
</dbReference>
<dbReference type="Gene3D" id="3.90.230.10">
    <property type="entry name" value="Creatinase/methionine aminopeptidase superfamily"/>
    <property type="match status" value="1"/>
</dbReference>
<evidence type="ECO:0000313" key="2">
    <source>
        <dbReference type="EMBL" id="KIW14133.1"/>
    </source>
</evidence>
<accession>A0A0D2B5F4</accession>
<dbReference type="HOGENOM" id="CLU_072757_0_0_1"/>